<name>A0ABQ4I5U6_9ACTN</name>
<evidence type="ECO:0000313" key="1">
    <source>
        <dbReference type="EMBL" id="GIJ13218.1"/>
    </source>
</evidence>
<organism evidence="1 2">
    <name type="scientific">Micromonospora andamanensis</name>
    <dbReference type="NCBI Taxonomy" id="1287068"/>
    <lineage>
        <taxon>Bacteria</taxon>
        <taxon>Bacillati</taxon>
        <taxon>Actinomycetota</taxon>
        <taxon>Actinomycetes</taxon>
        <taxon>Micromonosporales</taxon>
        <taxon>Micromonosporaceae</taxon>
        <taxon>Micromonospora</taxon>
    </lineage>
</organism>
<accession>A0ABQ4I5U6</accession>
<keyword evidence="2" id="KW-1185">Reference proteome</keyword>
<reference evidence="1 2" key="1">
    <citation type="submission" date="2021-01" db="EMBL/GenBank/DDBJ databases">
        <title>Whole genome shotgun sequence of Verrucosispora andamanensis NBRC 109075.</title>
        <authorList>
            <person name="Komaki H."/>
            <person name="Tamura T."/>
        </authorList>
    </citation>
    <scope>NUCLEOTIDE SEQUENCE [LARGE SCALE GENOMIC DNA]</scope>
    <source>
        <strain evidence="1 2">NBRC 109075</strain>
    </source>
</reference>
<protein>
    <submittedName>
        <fullName evidence="1">Uncharacterized protein</fullName>
    </submittedName>
</protein>
<dbReference type="EMBL" id="BOOZ01000089">
    <property type="protein sequence ID" value="GIJ13218.1"/>
    <property type="molecule type" value="Genomic_DNA"/>
</dbReference>
<sequence>MLLIATDKKRTVVMVCLLDSARTSADTGLVTTSADANTCRLPNLSLRLAEATRKVEEALDDSPALVRLAYAFNGFYVARVVSVLLDAEAVPQRDVFALAEQWCTQALDVLYEVVESRLVRRYCPTHAAGEALLRDITTAGQFELNAASDIDIDRIGDEMIGLADALRRLLNAVAADETTLPHLRGAARAVVPAAENIWSQYGGDGGGW</sequence>
<proteinExistence type="predicted"/>
<comment type="caution">
    <text evidence="1">The sequence shown here is derived from an EMBL/GenBank/DDBJ whole genome shotgun (WGS) entry which is preliminary data.</text>
</comment>
<dbReference type="Proteomes" id="UP000647017">
    <property type="component" value="Unassembled WGS sequence"/>
</dbReference>
<evidence type="ECO:0000313" key="2">
    <source>
        <dbReference type="Proteomes" id="UP000647017"/>
    </source>
</evidence>
<gene>
    <name evidence="1" type="ORF">Van01_64320</name>
</gene>